<evidence type="ECO:0000256" key="3">
    <source>
        <dbReference type="ARBA" id="ARBA00020105"/>
    </source>
</evidence>
<evidence type="ECO:0000256" key="6">
    <source>
        <dbReference type="ARBA" id="ARBA00022824"/>
    </source>
</evidence>
<keyword evidence="5 10" id="KW-0732">Signal</keyword>
<organism evidence="11 12">
    <name type="scientific">Aristolochia fimbriata</name>
    <name type="common">White veined hardy Dutchman's pipe vine</name>
    <dbReference type="NCBI Taxonomy" id="158543"/>
    <lineage>
        <taxon>Eukaryota</taxon>
        <taxon>Viridiplantae</taxon>
        <taxon>Streptophyta</taxon>
        <taxon>Embryophyta</taxon>
        <taxon>Tracheophyta</taxon>
        <taxon>Spermatophyta</taxon>
        <taxon>Magnoliopsida</taxon>
        <taxon>Magnoliidae</taxon>
        <taxon>Piperales</taxon>
        <taxon>Aristolochiaceae</taxon>
        <taxon>Aristolochia</taxon>
    </lineage>
</organism>
<evidence type="ECO:0000256" key="4">
    <source>
        <dbReference type="ARBA" id="ARBA00022692"/>
    </source>
</evidence>
<keyword evidence="12" id="KW-1185">Reference proteome</keyword>
<dbReference type="CDD" id="cd22209">
    <property type="entry name" value="EMC10"/>
    <property type="match status" value="1"/>
</dbReference>
<feature type="signal peptide" evidence="10">
    <location>
        <begin position="1"/>
        <end position="20"/>
    </location>
</feature>
<dbReference type="EMBL" id="JAINDJ010000006">
    <property type="protein sequence ID" value="KAG9444643.1"/>
    <property type="molecule type" value="Genomic_DNA"/>
</dbReference>
<evidence type="ECO:0000256" key="10">
    <source>
        <dbReference type="SAM" id="SignalP"/>
    </source>
</evidence>
<feature type="compositionally biased region" description="Low complexity" evidence="9">
    <location>
        <begin position="269"/>
        <end position="281"/>
    </location>
</feature>
<feature type="region of interest" description="Disordered" evidence="9">
    <location>
        <begin position="266"/>
        <end position="291"/>
    </location>
</feature>
<keyword evidence="8" id="KW-0472">Membrane</keyword>
<feature type="chain" id="PRO_5043585928" description="ER membrane protein complex subunit 10" evidence="10">
    <location>
        <begin position="21"/>
        <end position="291"/>
    </location>
</feature>
<dbReference type="GO" id="GO:0005789">
    <property type="term" value="C:endoplasmic reticulum membrane"/>
    <property type="evidence" value="ECO:0007669"/>
    <property type="project" value="UniProtKB-SubCell"/>
</dbReference>
<evidence type="ECO:0000313" key="12">
    <source>
        <dbReference type="Proteomes" id="UP000825729"/>
    </source>
</evidence>
<name>A0AAV7E7H0_ARIFI</name>
<protein>
    <recommendedName>
        <fullName evidence="3">ER membrane protein complex subunit 10</fullName>
    </recommendedName>
</protein>
<comment type="similarity">
    <text evidence="2">Belongs to the EMC10 family.</text>
</comment>
<evidence type="ECO:0000256" key="1">
    <source>
        <dbReference type="ARBA" id="ARBA00004115"/>
    </source>
</evidence>
<comment type="subcellular location">
    <subcellularLocation>
        <location evidence="1">Endoplasmic reticulum membrane</location>
        <topology evidence="1">Single-pass type I membrane protein</topology>
    </subcellularLocation>
</comment>
<dbReference type="PANTHER" id="PTHR21397:SF4">
    <property type="entry name" value="ER MEMBRANE PROTEIN COMPLEX SUBUNIT 10"/>
    <property type="match status" value="1"/>
</dbReference>
<comment type="caution">
    <text evidence="11">The sequence shown here is derived from an EMBL/GenBank/DDBJ whole genome shotgun (WGS) entry which is preliminary data.</text>
</comment>
<sequence length="291" mass="32541">MTSRLLLLVFASLILSASSAFQSDELLQDDDEFVSVGGKSDPDLEFLQPVRTASGRKKSDPDTSNPDSKLHFSLEHAFGDSEFSPAGTFSARLKTLHHGGRTITKLRFARDGFTEEEKELFKKLLKDDDFYRIRIPSNVLSPPGKDFVVSSVKARCLVRESLDEHFNIYMEGVNILAVNYGSAGACQYPSILKFPTKWVFNSYTVLKNGEQAPRTPAFIDELLGGEDGEGEGIKPPERSFWSKYWMYMIPLGLILMNAFTQAMNYEEPSGQQGSQQQQAGARPPNPAVRRR</sequence>
<keyword evidence="7" id="KW-1133">Transmembrane helix</keyword>
<evidence type="ECO:0000256" key="2">
    <source>
        <dbReference type="ARBA" id="ARBA00007695"/>
    </source>
</evidence>
<evidence type="ECO:0000256" key="5">
    <source>
        <dbReference type="ARBA" id="ARBA00022729"/>
    </source>
</evidence>
<gene>
    <name evidence="11" type="ORF">H6P81_015983</name>
</gene>
<dbReference type="AlphaFoldDB" id="A0AAV7E7H0"/>
<accession>A0AAV7E7H0</accession>
<keyword evidence="6" id="KW-0256">Endoplasmic reticulum</keyword>
<dbReference type="Proteomes" id="UP000825729">
    <property type="component" value="Unassembled WGS sequence"/>
</dbReference>
<keyword evidence="4" id="KW-0812">Transmembrane</keyword>
<evidence type="ECO:0000256" key="8">
    <source>
        <dbReference type="ARBA" id="ARBA00023136"/>
    </source>
</evidence>
<evidence type="ECO:0000256" key="7">
    <source>
        <dbReference type="ARBA" id="ARBA00022989"/>
    </source>
</evidence>
<evidence type="ECO:0000256" key="9">
    <source>
        <dbReference type="SAM" id="MobiDB-lite"/>
    </source>
</evidence>
<evidence type="ECO:0000313" key="11">
    <source>
        <dbReference type="EMBL" id="KAG9444643.1"/>
    </source>
</evidence>
<proteinExistence type="inferred from homology"/>
<reference evidence="11 12" key="1">
    <citation type="submission" date="2021-07" db="EMBL/GenBank/DDBJ databases">
        <title>The Aristolochia fimbriata genome: insights into angiosperm evolution, floral development and chemical biosynthesis.</title>
        <authorList>
            <person name="Jiao Y."/>
        </authorList>
    </citation>
    <scope>NUCLEOTIDE SEQUENCE [LARGE SCALE GENOMIC DNA]</scope>
    <source>
        <strain evidence="11">IBCAS-2021</strain>
        <tissue evidence="11">Leaf</tissue>
    </source>
</reference>
<dbReference type="PANTHER" id="PTHR21397">
    <property type="entry name" value="CHROMATIN COMPLEXES SUBUNIT BAP18-RELATED"/>
    <property type="match status" value="1"/>
</dbReference>